<keyword evidence="2" id="KW-1185">Reference proteome</keyword>
<sequence length="111" mass="13541">MFGKFIRKYLSRKYQKKFTKPWMVFCVFTGEEAYDKLSNVFEDSKWGVREYKNHQQTWVILVSQDSNHVYNSFIQPKMEIYWKCRQIKDEVNHISEAGYMSLRSVIDPIYY</sequence>
<organism evidence="1 2">
    <name type="scientific">Gigaspora rosea</name>
    <dbReference type="NCBI Taxonomy" id="44941"/>
    <lineage>
        <taxon>Eukaryota</taxon>
        <taxon>Fungi</taxon>
        <taxon>Fungi incertae sedis</taxon>
        <taxon>Mucoromycota</taxon>
        <taxon>Glomeromycotina</taxon>
        <taxon>Glomeromycetes</taxon>
        <taxon>Diversisporales</taxon>
        <taxon>Gigasporaceae</taxon>
        <taxon>Gigaspora</taxon>
    </lineage>
</organism>
<comment type="caution">
    <text evidence="1">The sequence shown here is derived from an EMBL/GenBank/DDBJ whole genome shotgun (WGS) entry which is preliminary data.</text>
</comment>
<evidence type="ECO:0000313" key="1">
    <source>
        <dbReference type="EMBL" id="RIB18120.1"/>
    </source>
</evidence>
<protein>
    <submittedName>
        <fullName evidence="1">Uncharacterized protein</fullName>
    </submittedName>
</protein>
<dbReference type="AlphaFoldDB" id="A0A397V6L7"/>
<reference evidence="1 2" key="1">
    <citation type="submission" date="2018-06" db="EMBL/GenBank/DDBJ databases">
        <title>Comparative genomics reveals the genomic features of Rhizophagus irregularis, R. cerebriforme, R. diaphanum and Gigaspora rosea, and their symbiotic lifestyle signature.</title>
        <authorList>
            <person name="Morin E."/>
            <person name="San Clemente H."/>
            <person name="Chen E.C.H."/>
            <person name="De La Providencia I."/>
            <person name="Hainaut M."/>
            <person name="Kuo A."/>
            <person name="Kohler A."/>
            <person name="Murat C."/>
            <person name="Tang N."/>
            <person name="Roy S."/>
            <person name="Loubradou J."/>
            <person name="Henrissat B."/>
            <person name="Grigoriev I.V."/>
            <person name="Corradi N."/>
            <person name="Roux C."/>
            <person name="Martin F.M."/>
        </authorList>
    </citation>
    <scope>NUCLEOTIDE SEQUENCE [LARGE SCALE GENOMIC DNA]</scope>
    <source>
        <strain evidence="1 2">DAOM 194757</strain>
    </source>
</reference>
<gene>
    <name evidence="1" type="ORF">C2G38_2037176</name>
</gene>
<evidence type="ECO:0000313" key="2">
    <source>
        <dbReference type="Proteomes" id="UP000266673"/>
    </source>
</evidence>
<proteinExistence type="predicted"/>
<accession>A0A397V6L7</accession>
<dbReference type="OrthoDB" id="2407155at2759"/>
<dbReference type="Proteomes" id="UP000266673">
    <property type="component" value="Unassembled WGS sequence"/>
</dbReference>
<dbReference type="EMBL" id="QKWP01000560">
    <property type="protein sequence ID" value="RIB18120.1"/>
    <property type="molecule type" value="Genomic_DNA"/>
</dbReference>
<name>A0A397V6L7_9GLOM</name>